<dbReference type="AlphaFoldDB" id="A0A010T840"/>
<dbReference type="HOGENOM" id="CLU_1804532_0_0_6"/>
<dbReference type="EMBL" id="AFOY02000015">
    <property type="protein sequence ID" value="EXF93597.1"/>
    <property type="molecule type" value="Genomic_DNA"/>
</dbReference>
<dbReference type="Proteomes" id="UP000022611">
    <property type="component" value="Unassembled WGS sequence"/>
</dbReference>
<reference evidence="1 2" key="1">
    <citation type="journal article" date="2011" name="J. Bacteriol.">
        <title>Draft genome sequence of the polycyclic aromatic hydrocarbon-degrading, genetically engineered bioluminescent bioreporter Pseudomonas fluorescens HK44.</title>
        <authorList>
            <person name="Chauhan A."/>
            <person name="Layton A.C."/>
            <person name="Williams D.E."/>
            <person name="Smartt A.E."/>
            <person name="Ripp S."/>
            <person name="Karpinets T.V."/>
            <person name="Brown S.D."/>
            <person name="Sayler G.S."/>
        </authorList>
    </citation>
    <scope>NUCLEOTIDE SEQUENCE [LARGE SCALE GENOMIC DNA]</scope>
    <source>
        <strain evidence="1 2">HK44</strain>
    </source>
</reference>
<protein>
    <submittedName>
        <fullName evidence="1">Uncharacterized protein</fullName>
    </submittedName>
</protein>
<sequence>MEKIKAGPDHYRFVNEIGPDGLEVHCITYTVIGETAQCWYVADEYTVNMINGYQHSWTTDAVKKRRKRVLKETNAHSKRFAYPDKVHALHSYKLRKSRQLGHAELTLERARAALGYFGDLSVVNEAPVAEKLIIPNEYIQGMGWGDY</sequence>
<organism evidence="1 2">
    <name type="scientific">Pseudomonas fluorescens HK44</name>
    <dbReference type="NCBI Taxonomy" id="1042209"/>
    <lineage>
        <taxon>Bacteria</taxon>
        <taxon>Pseudomonadati</taxon>
        <taxon>Pseudomonadota</taxon>
        <taxon>Gammaproteobacteria</taxon>
        <taxon>Pseudomonadales</taxon>
        <taxon>Pseudomonadaceae</taxon>
        <taxon>Pseudomonas</taxon>
    </lineage>
</organism>
<proteinExistence type="predicted"/>
<comment type="caution">
    <text evidence="1">The sequence shown here is derived from an EMBL/GenBank/DDBJ whole genome shotgun (WGS) entry which is preliminary data.</text>
</comment>
<dbReference type="RefSeq" id="WP_019690124.1">
    <property type="nucleotide sequence ID" value="NZ_AFOY02000015.1"/>
</dbReference>
<dbReference type="PATRIC" id="fig|1042209.11.peg.3988"/>
<gene>
    <name evidence="1" type="ORF">HK44_008030</name>
</gene>
<dbReference type="OrthoDB" id="6894274at2"/>
<evidence type="ECO:0000313" key="2">
    <source>
        <dbReference type="Proteomes" id="UP000022611"/>
    </source>
</evidence>
<accession>A0A010T840</accession>
<name>A0A010T840_PSEFL</name>
<evidence type="ECO:0000313" key="1">
    <source>
        <dbReference type="EMBL" id="EXF93597.1"/>
    </source>
</evidence>